<reference evidence="1" key="2">
    <citation type="submission" date="2006-01" db="EMBL/GenBank/DDBJ databases">
        <authorList>
            <person name="Genoscope"/>
        </authorList>
    </citation>
    <scope>NUCLEOTIDE SEQUENCE</scope>
</reference>
<reference evidence="2 5" key="5">
    <citation type="submission" date="2020-02" db="EMBL/GenBank/DDBJ databases">
        <title>Newly sequenced genome of strain CSTR1 showed variability in Candidatus Kuenenia stuttgartiensis genomes.</title>
        <authorList>
            <person name="Ding C."/>
            <person name="Adrian L."/>
        </authorList>
    </citation>
    <scope>NUCLEOTIDE SEQUENCE [LARGE SCALE GENOMIC DNA]</scope>
    <source>
        <strain evidence="2 5">CSTR1</strain>
    </source>
</reference>
<dbReference type="Proteomes" id="UP000221734">
    <property type="component" value="Chromosome Kuenenia_stuttgartiensis_MBR1"/>
</dbReference>
<dbReference type="Proteomes" id="UP000501926">
    <property type="component" value="Chromosome"/>
</dbReference>
<dbReference type="EMBL" id="CP049055">
    <property type="protein sequence ID" value="QII13399.1"/>
    <property type="molecule type" value="Genomic_DNA"/>
</dbReference>
<proteinExistence type="predicted"/>
<dbReference type="EMBL" id="LT934425">
    <property type="protein sequence ID" value="SOH05581.1"/>
    <property type="molecule type" value="Genomic_DNA"/>
</dbReference>
<evidence type="ECO:0000313" key="1">
    <source>
        <dbReference type="EMBL" id="CAJ70850.1"/>
    </source>
</evidence>
<sequence length="90" mass="10724">MDHSLHYVNKLGDDIRVFPEYSIELKGSNGQYRADFLFEKAEERLLIESKQCSDVSKRHLSDGSDQLSAYYGCIWHRKMVFFIFHRFLME</sequence>
<dbReference type="EMBL" id="CT030148">
    <property type="protein sequence ID" value="CAJ70850.1"/>
    <property type="molecule type" value="Genomic_DNA"/>
</dbReference>
<dbReference type="KEGG" id="kst:KSMBR1_3103"/>
<dbReference type="RefSeq" id="WP_099326138.1">
    <property type="nucleotide sequence ID" value="NZ_CP049055.1"/>
</dbReference>
<evidence type="ECO:0000313" key="5">
    <source>
        <dbReference type="Proteomes" id="UP000501926"/>
    </source>
</evidence>
<accession>Q1Q7P5</accession>
<reference evidence="1" key="1">
    <citation type="journal article" date="2006" name="Nature">
        <title>Deciphering the evolution and metabolism of an anammox bacterium from a community genome.</title>
        <authorList>
            <person name="Strous M."/>
            <person name="Pelletier E."/>
            <person name="Mangenot S."/>
            <person name="Rattei T."/>
            <person name="Lehner A."/>
            <person name="Taylor M.W."/>
            <person name="Horn M."/>
            <person name="Daims H."/>
            <person name="Bartol-Mavel D."/>
            <person name="Wincker P."/>
            <person name="Barbe V."/>
            <person name="Fonknechten N."/>
            <person name="Vallenet D."/>
            <person name="Segurens B."/>
            <person name="Schenowitz-Truong C."/>
            <person name="Medigue C."/>
            <person name="Collingro A."/>
            <person name="Snel B."/>
            <person name="Dutilh B.E."/>
            <person name="OpDenCamp H.J.M."/>
            <person name="vanDerDrift C."/>
            <person name="Cirpus I."/>
            <person name="vanDePas-Schoonen K.T."/>
            <person name="Harhangi H.R."/>
            <person name="vanNiftrik L."/>
            <person name="Schmid M."/>
            <person name="Keltjens J."/>
            <person name="vanDeVossenberg J."/>
            <person name="Kartal B."/>
            <person name="Meier H."/>
            <person name="Frishman D."/>
            <person name="Huynen M.A."/>
            <person name="Mewes H."/>
            <person name="Weissenbach J."/>
            <person name="Jetten M.S.M."/>
            <person name="Wagner M."/>
            <person name="LePaslier D."/>
        </authorList>
    </citation>
    <scope>NUCLEOTIDE SEQUENCE</scope>
</reference>
<gene>
    <name evidence="2" type="ORF">KsCSTR_40200</name>
    <name evidence="3" type="ORF">KSMBR1_3103</name>
    <name evidence="1" type="ORF">kusta0105</name>
</gene>
<reference evidence="4" key="4">
    <citation type="submission" date="2017-10" db="EMBL/GenBank/DDBJ databases">
        <authorList>
            <person name="Frank J."/>
        </authorList>
    </citation>
    <scope>NUCLEOTIDE SEQUENCE [LARGE SCALE GENOMIC DNA]</scope>
</reference>
<dbReference type="AlphaFoldDB" id="Q1Q7P5"/>
<evidence type="ECO:0000313" key="3">
    <source>
        <dbReference type="EMBL" id="SOH05581.1"/>
    </source>
</evidence>
<keyword evidence="4" id="KW-1185">Reference proteome</keyword>
<evidence type="ECO:0000313" key="4">
    <source>
        <dbReference type="Proteomes" id="UP000221734"/>
    </source>
</evidence>
<reference evidence="3" key="3">
    <citation type="submission" date="2017-10" db="EMBL/GenBank/DDBJ databases">
        <authorList>
            <person name="Banno H."/>
            <person name="Chua N.-H."/>
        </authorList>
    </citation>
    <scope>NUCLEOTIDE SEQUENCE [LARGE SCALE GENOMIC DNA]</scope>
    <source>
        <strain evidence="3">Kuenenia_mbr1_ru-nijmegen</strain>
    </source>
</reference>
<evidence type="ECO:0000313" key="2">
    <source>
        <dbReference type="EMBL" id="QII13399.1"/>
    </source>
</evidence>
<organism evidence="1">
    <name type="scientific">Kuenenia stuttgartiensis</name>
    <dbReference type="NCBI Taxonomy" id="174633"/>
    <lineage>
        <taxon>Bacteria</taxon>
        <taxon>Pseudomonadati</taxon>
        <taxon>Planctomycetota</taxon>
        <taxon>Candidatus Brocadiia</taxon>
        <taxon>Candidatus Brocadiales</taxon>
        <taxon>Candidatus Brocadiaceae</taxon>
        <taxon>Candidatus Kuenenia</taxon>
    </lineage>
</organism>
<protein>
    <submittedName>
        <fullName evidence="1">Uncharacterized protein</fullName>
    </submittedName>
</protein>
<name>Q1Q7P5_KUEST</name>